<dbReference type="InterPro" id="IPR035287">
    <property type="entry name" value="DUF5362"/>
</dbReference>
<proteinExistence type="predicted"/>
<dbReference type="RefSeq" id="WP_137696023.1">
    <property type="nucleotide sequence ID" value="NZ_CP061336.1"/>
</dbReference>
<gene>
    <name evidence="1" type="ORF">EHE19_010275</name>
</gene>
<protein>
    <submittedName>
        <fullName evidence="1">DUF5362 domain-containing protein</fullName>
    </submittedName>
</protein>
<evidence type="ECO:0000313" key="1">
    <source>
        <dbReference type="EMBL" id="QNU65326.1"/>
    </source>
</evidence>
<dbReference type="KEGG" id="rher:EHE19_010275"/>
<reference evidence="1 2" key="1">
    <citation type="submission" date="2020-09" db="EMBL/GenBank/DDBJ databases">
        <title>Characterization and genome sequencing of Ruminiclostridium sp. nov. MA18.</title>
        <authorList>
            <person name="Rettenmaier R."/>
            <person name="Kowollik M.-L."/>
            <person name="Liebl W."/>
            <person name="Zverlov V."/>
        </authorList>
    </citation>
    <scope>NUCLEOTIDE SEQUENCE [LARGE SCALE GENOMIC DNA]</scope>
    <source>
        <strain evidence="1 2">MA18</strain>
    </source>
</reference>
<organism evidence="1 2">
    <name type="scientific">Ruminiclostridium herbifermentans</name>
    <dbReference type="NCBI Taxonomy" id="2488810"/>
    <lineage>
        <taxon>Bacteria</taxon>
        <taxon>Bacillati</taxon>
        <taxon>Bacillota</taxon>
        <taxon>Clostridia</taxon>
        <taxon>Eubacteriales</taxon>
        <taxon>Oscillospiraceae</taxon>
        <taxon>Ruminiclostridium</taxon>
    </lineage>
</organism>
<dbReference type="Proteomes" id="UP000306409">
    <property type="component" value="Chromosome"/>
</dbReference>
<accession>A0A4U7JKC5</accession>
<sequence>MDNQFDSNNHMQDNINEGNINEQSLYNSSNPQNNMNQQYYYGANGIPQNNFYINSMIDSLSGWMKFMGIYTIIAGVISCLGIISAAIGVPMIFAGIALIKGSDYLKNYKLNSNPHVLNELFTSLNKYFKIQGILAIIGIVFLIICIVLSVILAGLTINTIQNYYNY</sequence>
<dbReference type="EMBL" id="CP061336">
    <property type="protein sequence ID" value="QNU65326.1"/>
    <property type="molecule type" value="Genomic_DNA"/>
</dbReference>
<keyword evidence="2" id="KW-1185">Reference proteome</keyword>
<evidence type="ECO:0000313" key="2">
    <source>
        <dbReference type="Proteomes" id="UP000306409"/>
    </source>
</evidence>
<dbReference type="AlphaFoldDB" id="A0A4U7JKC5"/>
<dbReference type="OrthoDB" id="1739925at2"/>
<dbReference type="Pfam" id="PF17319">
    <property type="entry name" value="DUF5362"/>
    <property type="match status" value="1"/>
</dbReference>
<name>A0A4U7JKC5_9FIRM</name>